<evidence type="ECO:0000313" key="3">
    <source>
        <dbReference type="Proteomes" id="UP000177871"/>
    </source>
</evidence>
<dbReference type="Proteomes" id="UP000177871">
    <property type="component" value="Unassembled WGS sequence"/>
</dbReference>
<feature type="transmembrane region" description="Helical" evidence="1">
    <location>
        <begin position="339"/>
        <end position="360"/>
    </location>
</feature>
<accession>A0A1F6A1D9</accession>
<name>A0A1F6A1D9_9BACT</name>
<evidence type="ECO:0000313" key="2">
    <source>
        <dbReference type="EMBL" id="OGG18465.1"/>
    </source>
</evidence>
<comment type="caution">
    <text evidence="2">The sequence shown here is derived from an EMBL/GenBank/DDBJ whole genome shotgun (WGS) entry which is preliminary data.</text>
</comment>
<proteinExistence type="predicted"/>
<feature type="transmembrane region" description="Helical" evidence="1">
    <location>
        <begin position="162"/>
        <end position="181"/>
    </location>
</feature>
<keyword evidence="1" id="KW-0812">Transmembrane</keyword>
<feature type="transmembrane region" description="Helical" evidence="1">
    <location>
        <begin position="415"/>
        <end position="432"/>
    </location>
</feature>
<feature type="transmembrane region" description="Helical" evidence="1">
    <location>
        <begin position="1040"/>
        <end position="1064"/>
    </location>
</feature>
<keyword evidence="1" id="KW-1133">Transmembrane helix</keyword>
<keyword evidence="1" id="KW-0472">Membrane</keyword>
<protein>
    <recommendedName>
        <fullName evidence="4">Membrane protein 6-pyruvoyl-tetrahydropterin synthase-related domain-containing protein</fullName>
    </recommendedName>
</protein>
<feature type="transmembrane region" description="Helical" evidence="1">
    <location>
        <begin position="112"/>
        <end position="129"/>
    </location>
</feature>
<feature type="transmembrane region" description="Helical" evidence="1">
    <location>
        <begin position="307"/>
        <end position="327"/>
    </location>
</feature>
<feature type="transmembrane region" description="Helical" evidence="1">
    <location>
        <begin position="187"/>
        <end position="205"/>
    </location>
</feature>
<sequence length="1085" mass="124139">MVVSVALVIAFQNVDVHTYFSGWDNVHPEFNLPQYAYRTLFGAWLEFQGLGAPAAQSHLADIPRLPILLLLKLLVPDNLNRYVFVFLMFLIGGVGTFLYLQKVWLKNTRDAYRDWIASLGAVYYLLNLVTLQQFYIAFEMFTIQFAFFPFLLLSVHAVSKIIYAKSILIFFLVQLLIAPSAHQPTVFYIGALFSLFYAFFLNFFVKKNLLSALKMTLFLCLLTFFANSYWIIPNLYYLYQDSRYVIESRANVLFGPESLWSIREAADLPSFLTGAHYIFSWKDFNFSALQPEYIFDTWRNYLASSSAAFFIVLFNIFSLVGLLWAIFDREKGGKRWGILLIYSFSALCIWLGLFFPSAIIDFIYRDKSIQEALRNPVTKFTIIYSFAVSVLLSQFYEVIMGILSGKKSFILSRMLPIIVLGISFALVVYISWPSFKDDFLNKKLKVAFPSEYAEMYSYLKSRPANLRVLELPFFSQAGWGYHKWLSGNEISGHQGMGFYWFGFPQPLITPDFARWVETNDFFYHELRHALNSQNSGQLRSILTKYNIDLVIVDESAINQYNKYYDYQSLHQLLASIEAKVVWRKDFLTVYDRTGGVKRDELIVPAKIDFVSAKTDRVRRDFVSEDVGEYINVPERQVNTIFPFSDLTSLQVSDAVFENDGVRIKRRVPMGDYVLKIPGLGTDYYKTLAAVSFRDRRIQIVFPKTQVWTNNTEVILPQLRDLSVNVDGDYDAITLWVNRKPIRVNNNQVVYSLVQANVSEPIQLSYAELSQGQNGQLVSNEAKKVNFPDIVDRSWNEEITLSVSGVTNIGVETNFPIISADLRGNPAENCSFPNKGTVANSYIKSGTIYEADGFGVNCGSYNFDFLRPDYGYLMRISGKNFQGRSVKFFINYNTPNSLPEEYLGLSGDFSMNLALLPIATDAQNPYSINWETRSFGKLAKNELNEIRVAPFDLEKLSQIQLQKVEGRTPEKNTLMVNRADKFYNFLYLINADCRSGKCLVGIDQSYDSLWLALGPDLKLSPHYRYNNWANMWEVDRSGGVLIVYVPEVVSLVCLVLVLTVSFVLIGKTGVVEAVSSRGRAVFKQPR</sequence>
<feature type="transmembrane region" description="Helical" evidence="1">
    <location>
        <begin position="82"/>
        <end position="100"/>
    </location>
</feature>
<dbReference type="STRING" id="1798381.A2721_01610"/>
<dbReference type="EMBL" id="MFJK01000014">
    <property type="protein sequence ID" value="OGG18465.1"/>
    <property type="molecule type" value="Genomic_DNA"/>
</dbReference>
<gene>
    <name evidence="2" type="ORF">A2721_01610</name>
</gene>
<organism evidence="2 3">
    <name type="scientific">Candidatus Gottesmanbacteria bacterium RIFCSPHIGHO2_01_FULL_47_48</name>
    <dbReference type="NCBI Taxonomy" id="1798381"/>
    <lineage>
        <taxon>Bacteria</taxon>
        <taxon>Candidatus Gottesmaniibacteriota</taxon>
    </lineage>
</organism>
<feature type="transmembrane region" description="Helical" evidence="1">
    <location>
        <begin position="217"/>
        <end position="239"/>
    </location>
</feature>
<evidence type="ECO:0008006" key="4">
    <source>
        <dbReference type="Google" id="ProtNLM"/>
    </source>
</evidence>
<evidence type="ECO:0000256" key="1">
    <source>
        <dbReference type="SAM" id="Phobius"/>
    </source>
</evidence>
<reference evidence="2 3" key="1">
    <citation type="journal article" date="2016" name="Nat. Commun.">
        <title>Thousands of microbial genomes shed light on interconnected biogeochemical processes in an aquifer system.</title>
        <authorList>
            <person name="Anantharaman K."/>
            <person name="Brown C.T."/>
            <person name="Hug L.A."/>
            <person name="Sharon I."/>
            <person name="Castelle C.J."/>
            <person name="Probst A.J."/>
            <person name="Thomas B.C."/>
            <person name="Singh A."/>
            <person name="Wilkins M.J."/>
            <person name="Karaoz U."/>
            <person name="Brodie E.L."/>
            <person name="Williams K.H."/>
            <person name="Hubbard S.S."/>
            <person name="Banfield J.F."/>
        </authorList>
    </citation>
    <scope>NUCLEOTIDE SEQUENCE [LARGE SCALE GENOMIC DNA]</scope>
</reference>
<dbReference type="AlphaFoldDB" id="A0A1F6A1D9"/>
<feature type="transmembrane region" description="Helical" evidence="1">
    <location>
        <begin position="380"/>
        <end position="403"/>
    </location>
</feature>